<keyword evidence="1" id="KW-0479">Metal-binding</keyword>
<dbReference type="InterPro" id="IPR017439">
    <property type="entry name" value="Amidohydrolase"/>
</dbReference>
<name>A0A542Y6D0_9MICO</name>
<reference evidence="3 4" key="1">
    <citation type="submission" date="2019-06" db="EMBL/GenBank/DDBJ databases">
        <title>Sequencing the genomes of 1000 actinobacteria strains.</title>
        <authorList>
            <person name="Klenk H.-P."/>
        </authorList>
    </citation>
    <scope>NUCLEOTIDE SEQUENCE [LARGE SCALE GENOMIC DNA]</scope>
    <source>
        <strain evidence="3 4">DSM 8803</strain>
    </source>
</reference>
<dbReference type="OrthoDB" id="9777385at2"/>
<organism evidence="3 4">
    <name type="scientific">Leucobacter komagatae</name>
    <dbReference type="NCBI Taxonomy" id="55969"/>
    <lineage>
        <taxon>Bacteria</taxon>
        <taxon>Bacillati</taxon>
        <taxon>Actinomycetota</taxon>
        <taxon>Actinomycetes</taxon>
        <taxon>Micrococcales</taxon>
        <taxon>Microbacteriaceae</taxon>
        <taxon>Leucobacter</taxon>
    </lineage>
</organism>
<feature type="binding site" evidence="1">
    <location>
        <position position="94"/>
    </location>
    <ligand>
        <name>Mn(2+)</name>
        <dbReference type="ChEBI" id="CHEBI:29035"/>
        <label>2</label>
    </ligand>
</feature>
<keyword evidence="1" id="KW-0464">Manganese</keyword>
<evidence type="ECO:0000259" key="2">
    <source>
        <dbReference type="Pfam" id="PF07687"/>
    </source>
</evidence>
<dbReference type="GO" id="GO:0046872">
    <property type="term" value="F:metal ion binding"/>
    <property type="evidence" value="ECO:0007669"/>
    <property type="project" value="UniProtKB-KW"/>
</dbReference>
<evidence type="ECO:0000256" key="1">
    <source>
        <dbReference type="PIRSR" id="PIRSR005962-1"/>
    </source>
</evidence>
<dbReference type="GO" id="GO:0009850">
    <property type="term" value="P:auxin metabolic process"/>
    <property type="evidence" value="ECO:0007669"/>
    <property type="project" value="TreeGrafter"/>
</dbReference>
<dbReference type="RefSeq" id="WP_141886898.1">
    <property type="nucleotide sequence ID" value="NZ_BAAAUY010000017.1"/>
</dbReference>
<gene>
    <name evidence="3" type="ORF">FB468_1632</name>
</gene>
<feature type="binding site" evidence="1">
    <location>
        <position position="359"/>
    </location>
    <ligand>
        <name>Mn(2+)</name>
        <dbReference type="ChEBI" id="CHEBI:29035"/>
        <label>2</label>
    </ligand>
</feature>
<dbReference type="SUPFAM" id="SSF55031">
    <property type="entry name" value="Bacterial exopeptidase dimerisation domain"/>
    <property type="match status" value="1"/>
</dbReference>
<dbReference type="NCBIfam" id="TIGR01891">
    <property type="entry name" value="amidohydrolases"/>
    <property type="match status" value="1"/>
</dbReference>
<dbReference type="Gene3D" id="3.30.70.360">
    <property type="match status" value="1"/>
</dbReference>
<dbReference type="PANTHER" id="PTHR11014:SF63">
    <property type="entry name" value="METALLOPEPTIDASE, PUTATIVE (AFU_ORTHOLOGUE AFUA_6G09600)-RELATED"/>
    <property type="match status" value="1"/>
</dbReference>
<dbReference type="InterPro" id="IPR036264">
    <property type="entry name" value="Bact_exopeptidase_dim_dom"/>
</dbReference>
<proteinExistence type="predicted"/>
<dbReference type="Pfam" id="PF01546">
    <property type="entry name" value="Peptidase_M20"/>
    <property type="match status" value="1"/>
</dbReference>
<dbReference type="CDD" id="cd03886">
    <property type="entry name" value="M20_Acy1"/>
    <property type="match status" value="1"/>
</dbReference>
<dbReference type="Pfam" id="PF07687">
    <property type="entry name" value="M20_dimer"/>
    <property type="match status" value="1"/>
</dbReference>
<accession>A0A542Y6D0</accession>
<dbReference type="GO" id="GO:0010179">
    <property type="term" value="F:IAA-Ala conjugate hydrolase activity"/>
    <property type="evidence" value="ECO:0007669"/>
    <property type="project" value="TreeGrafter"/>
</dbReference>
<dbReference type="InterPro" id="IPR011650">
    <property type="entry name" value="Peptidase_M20_dimer"/>
</dbReference>
<dbReference type="PIRSF" id="PIRSF005962">
    <property type="entry name" value="Pept_M20D_amidohydro"/>
    <property type="match status" value="1"/>
</dbReference>
<keyword evidence="4" id="KW-1185">Reference proteome</keyword>
<keyword evidence="3" id="KW-0378">Hydrolase</keyword>
<dbReference type="AlphaFoldDB" id="A0A542Y6D0"/>
<sequence length="400" mass="41934">MTSPTPLQHLRRELHRHPEVGLHLPDTRDRIERELAPLGIELSFSEQLSSIVGVLRGKPTGRSVLLRADMDALPVAEPAGLEYASQRPGAMHACGHDLHMAGLVGAARLLSARRTELEGDVVFMFQPGEERLGGARIMLAEGVLDAAGARVGAAFAVHVSPGPRGTFLTRSGPTLAGSNELRVKIVGQGGHGSQPHTARNPIPVAAEAVGIMQSFTARRLDPFDPAIITPTVIRAGEAINVIPESVEVAATVRNFSARTLARVGSGLVEELEGLARAHGMTAEVSLHVDYPVTVNDEAATDWAVAELAGLLGNERVAELPQPIMGSEDFAYVAELVPSTIFMLGASPDGVELSAAAPNHSPRVLFDDSVLDDQAAALAALAAGWLARGWRSLGGGAEGAA</sequence>
<feature type="domain" description="Peptidase M20 dimerisation" evidence="2">
    <location>
        <begin position="177"/>
        <end position="272"/>
    </location>
</feature>
<feature type="binding site" evidence="1">
    <location>
        <position position="96"/>
    </location>
    <ligand>
        <name>Mn(2+)</name>
        <dbReference type="ChEBI" id="CHEBI:29035"/>
        <label>2</label>
    </ligand>
</feature>
<evidence type="ECO:0000313" key="4">
    <source>
        <dbReference type="Proteomes" id="UP000319094"/>
    </source>
</evidence>
<comment type="cofactor">
    <cofactor evidence="1">
        <name>Mn(2+)</name>
        <dbReference type="ChEBI" id="CHEBI:29035"/>
    </cofactor>
    <text evidence="1">The Mn(2+) ion enhances activity.</text>
</comment>
<feature type="binding site" evidence="1">
    <location>
        <position position="130"/>
    </location>
    <ligand>
        <name>Mn(2+)</name>
        <dbReference type="ChEBI" id="CHEBI:29035"/>
        <label>2</label>
    </ligand>
</feature>
<dbReference type="InterPro" id="IPR002933">
    <property type="entry name" value="Peptidase_M20"/>
</dbReference>
<dbReference type="PANTHER" id="PTHR11014">
    <property type="entry name" value="PEPTIDASE M20 FAMILY MEMBER"/>
    <property type="match status" value="1"/>
</dbReference>
<dbReference type="SUPFAM" id="SSF53187">
    <property type="entry name" value="Zn-dependent exopeptidases"/>
    <property type="match status" value="1"/>
</dbReference>
<dbReference type="Proteomes" id="UP000319094">
    <property type="component" value="Unassembled WGS sequence"/>
</dbReference>
<protein>
    <submittedName>
        <fullName evidence="3">Hippurate hydrolase</fullName>
    </submittedName>
</protein>
<dbReference type="EMBL" id="VFON01000001">
    <property type="protein sequence ID" value="TQL43605.1"/>
    <property type="molecule type" value="Genomic_DNA"/>
</dbReference>
<comment type="caution">
    <text evidence="3">The sequence shown here is derived from an EMBL/GenBank/DDBJ whole genome shotgun (WGS) entry which is preliminary data.</text>
</comment>
<feature type="binding site" evidence="1">
    <location>
        <position position="158"/>
    </location>
    <ligand>
        <name>Mn(2+)</name>
        <dbReference type="ChEBI" id="CHEBI:29035"/>
        <label>2</label>
    </ligand>
</feature>
<evidence type="ECO:0000313" key="3">
    <source>
        <dbReference type="EMBL" id="TQL43605.1"/>
    </source>
</evidence>
<dbReference type="Gene3D" id="3.40.630.10">
    <property type="entry name" value="Zn peptidases"/>
    <property type="match status" value="1"/>
</dbReference>